<organism evidence="2 3">
    <name type="scientific">Paenibacillus thiaminolyticus</name>
    <name type="common">Bacillus thiaminolyticus</name>
    <dbReference type="NCBI Taxonomy" id="49283"/>
    <lineage>
        <taxon>Bacteria</taxon>
        <taxon>Bacillati</taxon>
        <taxon>Bacillota</taxon>
        <taxon>Bacilli</taxon>
        <taxon>Bacillales</taxon>
        <taxon>Paenibacillaceae</taxon>
        <taxon>Paenibacillus</taxon>
    </lineage>
</organism>
<feature type="signal peptide" evidence="1">
    <location>
        <begin position="1"/>
        <end position="22"/>
    </location>
</feature>
<dbReference type="Proteomes" id="UP000266177">
    <property type="component" value="Unassembled WGS sequence"/>
</dbReference>
<proteinExistence type="predicted"/>
<keyword evidence="1" id="KW-0732">Signal</keyword>
<evidence type="ECO:0000313" key="3">
    <source>
        <dbReference type="Proteomes" id="UP000266177"/>
    </source>
</evidence>
<accession>A0A3A3GKN6</accession>
<evidence type="ECO:0000313" key="2">
    <source>
        <dbReference type="EMBL" id="RJG24334.1"/>
    </source>
</evidence>
<dbReference type="EMBL" id="QYZD01000007">
    <property type="protein sequence ID" value="RJG24334.1"/>
    <property type="molecule type" value="Genomic_DNA"/>
</dbReference>
<sequence>MLCLLMAFIILAVIPVPGSAAAEGDQEQLLAQKEVIAQWVFKDAGENGIFPAAFGAYKRAALFENVGGTYEY</sequence>
<comment type="caution">
    <text evidence="2">The sequence shown here is derived from an EMBL/GenBank/DDBJ whole genome shotgun (WGS) entry which is preliminary data.</text>
</comment>
<name>A0A3A3GKN6_PANTH</name>
<evidence type="ECO:0000256" key="1">
    <source>
        <dbReference type="SAM" id="SignalP"/>
    </source>
</evidence>
<gene>
    <name evidence="2" type="ORF">DQX05_10795</name>
</gene>
<feature type="chain" id="PRO_5039209843" evidence="1">
    <location>
        <begin position="23"/>
        <end position="72"/>
    </location>
</feature>
<reference evidence="2 3" key="1">
    <citation type="submission" date="2018-09" db="EMBL/GenBank/DDBJ databases">
        <title>Paenibacillus SK2017-BO5.</title>
        <authorList>
            <person name="Piskunova J.V."/>
            <person name="Dubiley S.A."/>
            <person name="Severinov K.V."/>
        </authorList>
    </citation>
    <scope>NUCLEOTIDE SEQUENCE [LARGE SCALE GENOMIC DNA]</scope>
    <source>
        <strain evidence="2 3">BO5</strain>
    </source>
</reference>
<protein>
    <submittedName>
        <fullName evidence="2">Uncharacterized protein</fullName>
    </submittedName>
</protein>
<dbReference type="AlphaFoldDB" id="A0A3A3GKN6"/>